<evidence type="ECO:0000313" key="1">
    <source>
        <dbReference type="EMBL" id="KAK8491980.1"/>
    </source>
</evidence>
<gene>
    <name evidence="1" type="ORF">V6N11_014104</name>
</gene>
<proteinExistence type="predicted"/>
<accession>A0ABR2AG39</accession>
<evidence type="ECO:0000313" key="2">
    <source>
        <dbReference type="Proteomes" id="UP001396334"/>
    </source>
</evidence>
<reference evidence="1 2" key="1">
    <citation type="journal article" date="2024" name="G3 (Bethesda)">
        <title>Genome assembly of Hibiscus sabdariffa L. provides insights into metabolisms of medicinal natural products.</title>
        <authorList>
            <person name="Kim T."/>
        </authorList>
    </citation>
    <scope>NUCLEOTIDE SEQUENCE [LARGE SCALE GENOMIC DNA]</scope>
    <source>
        <strain evidence="1">TK-2024</strain>
        <tissue evidence="1">Old leaves</tissue>
    </source>
</reference>
<name>A0ABR2AG39_9ROSI</name>
<keyword evidence="2" id="KW-1185">Reference proteome</keyword>
<comment type="caution">
    <text evidence="1">The sequence shown here is derived from an EMBL/GenBank/DDBJ whole genome shotgun (WGS) entry which is preliminary data.</text>
</comment>
<dbReference type="EMBL" id="JBBPBN010000257">
    <property type="protein sequence ID" value="KAK8491980.1"/>
    <property type="molecule type" value="Genomic_DNA"/>
</dbReference>
<protein>
    <submittedName>
        <fullName evidence="1">Uncharacterized protein</fullName>
    </submittedName>
</protein>
<organism evidence="1 2">
    <name type="scientific">Hibiscus sabdariffa</name>
    <name type="common">roselle</name>
    <dbReference type="NCBI Taxonomy" id="183260"/>
    <lineage>
        <taxon>Eukaryota</taxon>
        <taxon>Viridiplantae</taxon>
        <taxon>Streptophyta</taxon>
        <taxon>Embryophyta</taxon>
        <taxon>Tracheophyta</taxon>
        <taxon>Spermatophyta</taxon>
        <taxon>Magnoliopsida</taxon>
        <taxon>eudicotyledons</taxon>
        <taxon>Gunneridae</taxon>
        <taxon>Pentapetalae</taxon>
        <taxon>rosids</taxon>
        <taxon>malvids</taxon>
        <taxon>Malvales</taxon>
        <taxon>Malvaceae</taxon>
        <taxon>Malvoideae</taxon>
        <taxon>Hibiscus</taxon>
    </lineage>
</organism>
<dbReference type="Proteomes" id="UP001396334">
    <property type="component" value="Unassembled WGS sequence"/>
</dbReference>
<sequence>MRAAFKLELPFWSFLALHLSSSIGSEEGSSFITPGERVTQTQIAFFALSLSLASYYDAPRWRQKTKSKLEPEAFLSFQSRLSDLSLTLELFHTRFLEVEPLSDLEVELLRNLDKLPDP</sequence>